<gene>
    <name evidence="2" type="ORF">HFQ13_11475</name>
</gene>
<dbReference type="InterPro" id="IPR000868">
    <property type="entry name" value="Isochorismatase-like_dom"/>
</dbReference>
<protein>
    <submittedName>
        <fullName evidence="2">Isochorismatase family protein</fullName>
    </submittedName>
</protein>
<dbReference type="SUPFAM" id="SSF52499">
    <property type="entry name" value="Isochorismatase-like hydrolases"/>
    <property type="match status" value="1"/>
</dbReference>
<dbReference type="RefSeq" id="WP_215870887.1">
    <property type="nucleotide sequence ID" value="NZ_JAAXYO010000165.1"/>
</dbReference>
<dbReference type="InterPro" id="IPR050993">
    <property type="entry name" value="Isochorismatase_domain"/>
</dbReference>
<dbReference type="Gene3D" id="3.40.50.850">
    <property type="entry name" value="Isochorismatase-like"/>
    <property type="match status" value="1"/>
</dbReference>
<dbReference type="Proteomes" id="UP001197378">
    <property type="component" value="Unassembled WGS sequence"/>
</dbReference>
<organism evidence="2 3">
    <name type="scientific">Igneacidithiobacillus copahuensis</name>
    <dbReference type="NCBI Taxonomy" id="2724909"/>
    <lineage>
        <taxon>Bacteria</taxon>
        <taxon>Pseudomonadati</taxon>
        <taxon>Pseudomonadota</taxon>
        <taxon>Acidithiobacillia</taxon>
        <taxon>Acidithiobacillales</taxon>
        <taxon>Acidithiobacillaceae</taxon>
        <taxon>Igneacidithiobacillus</taxon>
    </lineage>
</organism>
<accession>A0AAE3CKT1</accession>
<name>A0AAE3CKT1_9PROT</name>
<dbReference type="AlphaFoldDB" id="A0AAE3CKT1"/>
<feature type="domain" description="Isochorismatase-like" evidence="1">
    <location>
        <begin position="9"/>
        <end position="157"/>
    </location>
</feature>
<evidence type="ECO:0000313" key="2">
    <source>
        <dbReference type="EMBL" id="MBU2788810.1"/>
    </source>
</evidence>
<reference evidence="2" key="1">
    <citation type="journal article" date="2021" name="ISME J.">
        <title>Genomic evolution of the class Acidithiobacillia: deep-branching Proteobacteria living in extreme acidic conditions.</title>
        <authorList>
            <person name="Moya-Beltran A."/>
            <person name="Beard S."/>
            <person name="Rojas-Villalobos C."/>
            <person name="Issotta F."/>
            <person name="Gallardo Y."/>
            <person name="Ulloa R."/>
            <person name="Giaveno A."/>
            <person name="Degli Esposti M."/>
            <person name="Johnson D.B."/>
            <person name="Quatrini R."/>
        </authorList>
    </citation>
    <scope>NUCLEOTIDE SEQUENCE</scope>
    <source>
        <strain evidence="2">VAN18-1</strain>
    </source>
</reference>
<sequence>MRVRAARSLVLAIDLQDKLLAMLGDERKETLLHNVRRFLNSAKALELPILLSAQYPKGLGAIDPSLHDFGPTFEKTEFSCHANPALRNALRSRVDRRQICLLGVETHICVLQTALDLQAQGWQVLVAIDAVASRELRQSEWALERLRHAGVILSSTESIFYEWMEDAADPRFRQLAPAWR</sequence>
<dbReference type="Pfam" id="PF00857">
    <property type="entry name" value="Isochorismatase"/>
    <property type="match status" value="1"/>
</dbReference>
<dbReference type="EMBL" id="JAAXYO010000165">
    <property type="protein sequence ID" value="MBU2788810.1"/>
    <property type="molecule type" value="Genomic_DNA"/>
</dbReference>
<dbReference type="PANTHER" id="PTHR14119:SF3">
    <property type="entry name" value="ISOCHORISMATASE DOMAIN-CONTAINING PROTEIN 2"/>
    <property type="match status" value="1"/>
</dbReference>
<keyword evidence="3" id="KW-1185">Reference proteome</keyword>
<proteinExistence type="predicted"/>
<comment type="caution">
    <text evidence="2">The sequence shown here is derived from an EMBL/GenBank/DDBJ whole genome shotgun (WGS) entry which is preliminary data.</text>
</comment>
<evidence type="ECO:0000259" key="1">
    <source>
        <dbReference type="Pfam" id="PF00857"/>
    </source>
</evidence>
<dbReference type="InterPro" id="IPR036380">
    <property type="entry name" value="Isochorismatase-like_sf"/>
</dbReference>
<evidence type="ECO:0000313" key="3">
    <source>
        <dbReference type="Proteomes" id="UP001197378"/>
    </source>
</evidence>
<dbReference type="PANTHER" id="PTHR14119">
    <property type="entry name" value="HYDROLASE"/>
    <property type="match status" value="1"/>
</dbReference>